<evidence type="ECO:0000256" key="1">
    <source>
        <dbReference type="SAM" id="MobiDB-lite"/>
    </source>
</evidence>
<sequence length="268" mass="28743">MAAAGPSSFFLLPRTTTRQLEHRRGEGGGAVTVVFRRRRRPEEIDPSPAEVDLAPSRLDQAAPAVLPCGPGKDVAAQAEVVTAPAEVVIAAPADEVAAPAKEEVCGLRLGAAERKGRGRLGLPRRHHPLPSSLAGFGEEVSGRRGGGDPTQREGVWRRVEGAGGRVKWQSCQWQDWKSAGGGAPVRCDGGHVLPMLGWWYQSWRATDHNDGVESPKRKPSPVFRWTGSGYAFGRGSPLGGVFEVPSSLDEDLQVKPCPDFWTDNGGIF</sequence>
<dbReference type="Proteomes" id="UP000008021">
    <property type="component" value="Chromosome 9"/>
</dbReference>
<feature type="compositionally biased region" description="Basic and acidic residues" evidence="1">
    <location>
        <begin position="140"/>
        <end position="152"/>
    </location>
</feature>
<reference evidence="2" key="1">
    <citation type="submission" date="2015-04" db="UniProtKB">
        <authorList>
            <consortium name="EnsemblPlants"/>
        </authorList>
    </citation>
    <scope>IDENTIFICATION</scope>
</reference>
<feature type="region of interest" description="Disordered" evidence="1">
    <location>
        <begin position="37"/>
        <end position="56"/>
    </location>
</feature>
<dbReference type="AlphaFoldDB" id="A0A0E0EQZ4"/>
<feature type="region of interest" description="Disordered" evidence="1">
    <location>
        <begin position="119"/>
        <end position="152"/>
    </location>
</feature>
<evidence type="ECO:0000313" key="3">
    <source>
        <dbReference type="Proteomes" id="UP000008021"/>
    </source>
</evidence>
<dbReference type="HOGENOM" id="CLU_1039683_0_0_1"/>
<protein>
    <submittedName>
        <fullName evidence="2">Uncharacterized protein</fullName>
    </submittedName>
</protein>
<keyword evidence="3" id="KW-1185">Reference proteome</keyword>
<accession>A0A0E0EQZ4</accession>
<dbReference type="Gramene" id="OMERI09G05050.1">
    <property type="protein sequence ID" value="OMERI09G05050.1"/>
    <property type="gene ID" value="OMERI09G05050"/>
</dbReference>
<dbReference type="EnsemblPlants" id="OMERI09G05050.1">
    <property type="protein sequence ID" value="OMERI09G05050.1"/>
    <property type="gene ID" value="OMERI09G05050"/>
</dbReference>
<organism evidence="2">
    <name type="scientific">Oryza meridionalis</name>
    <dbReference type="NCBI Taxonomy" id="40149"/>
    <lineage>
        <taxon>Eukaryota</taxon>
        <taxon>Viridiplantae</taxon>
        <taxon>Streptophyta</taxon>
        <taxon>Embryophyta</taxon>
        <taxon>Tracheophyta</taxon>
        <taxon>Spermatophyta</taxon>
        <taxon>Magnoliopsida</taxon>
        <taxon>Liliopsida</taxon>
        <taxon>Poales</taxon>
        <taxon>Poaceae</taxon>
        <taxon>BOP clade</taxon>
        <taxon>Oryzoideae</taxon>
        <taxon>Oryzeae</taxon>
        <taxon>Oryzinae</taxon>
        <taxon>Oryza</taxon>
    </lineage>
</organism>
<evidence type="ECO:0000313" key="2">
    <source>
        <dbReference type="EnsemblPlants" id="OMERI09G05050.1"/>
    </source>
</evidence>
<feature type="compositionally biased region" description="Basic residues" evidence="1">
    <location>
        <begin position="119"/>
        <end position="128"/>
    </location>
</feature>
<proteinExistence type="predicted"/>
<reference evidence="2" key="2">
    <citation type="submission" date="2018-05" db="EMBL/GenBank/DDBJ databases">
        <title>OmerRS3 (Oryza meridionalis Reference Sequence Version 3).</title>
        <authorList>
            <person name="Zhang J."/>
            <person name="Kudrna D."/>
            <person name="Lee S."/>
            <person name="Talag J."/>
            <person name="Welchert J."/>
            <person name="Wing R.A."/>
        </authorList>
    </citation>
    <scope>NUCLEOTIDE SEQUENCE [LARGE SCALE GENOMIC DNA]</scope>
    <source>
        <strain evidence="2">cv. OR44</strain>
    </source>
</reference>
<name>A0A0E0EQZ4_9ORYZ</name>